<dbReference type="EMBL" id="JBBBZM010000347">
    <property type="protein sequence ID" value="KAL0630892.1"/>
    <property type="molecule type" value="Genomic_DNA"/>
</dbReference>
<sequence length="619" mass="69192">MDPPSEIPTAAESFRKDDLEFRTITTVLNFLESSGRFTSENLVVPQQHRRHLKLVVALSSLLAREHDIVAILTKRNEFGTTFVLGSNSREAADATALNIPGDQSTSSTSSCNLIMSDPSQYASVTSKPSSTSLKDPQQRLLGSPDIDIVSDVFGDQSFESHVYAFERLFNGALSNPHDGKAVLALDIYSFFHALPKIQRHFAPGNQVNIAGILISNFNGTILHSGLDSFLSEPPTDSRRWLPVFHQFFIWFLEILRQQIEELGNLHGSKKKHMPAPSVLPECLINQAFNNLELMRFFAWESEFLTLYIAAALPSMIPNATMLATDGASTETPTQSLQSELMPDITRTDCENEDPWSPDGKDEWWGLDILTEFETGEEHWSAISPTPGMHPFIQELRLISLNNEDLNVLHQSAPKSWFRFEVIQYSPADSSLKPWRELIHELFPKQSRAKKVVKALLNQQGPKFNTLRQAEPGLRFAGQSHYKAVLAGLCSLSKSNKDISWTNIPASILDSIRTCYPLLATSQPCCPVCASTISLLSAEAKTTGHLIHALSKHSRIVPCAFPIGLPRSIRANLLAQYRGELRRRLLALVETDRRSSLLSAQSNAVSVDRRRDQEHLYFFS</sequence>
<keyword evidence="2" id="KW-1185">Reference proteome</keyword>
<comment type="caution">
    <text evidence="1">The sequence shown here is derived from an EMBL/GenBank/DDBJ whole genome shotgun (WGS) entry which is preliminary data.</text>
</comment>
<organism evidence="1 2">
    <name type="scientific">Discina gigas</name>
    <dbReference type="NCBI Taxonomy" id="1032678"/>
    <lineage>
        <taxon>Eukaryota</taxon>
        <taxon>Fungi</taxon>
        <taxon>Dikarya</taxon>
        <taxon>Ascomycota</taxon>
        <taxon>Pezizomycotina</taxon>
        <taxon>Pezizomycetes</taxon>
        <taxon>Pezizales</taxon>
        <taxon>Discinaceae</taxon>
        <taxon>Discina</taxon>
    </lineage>
</organism>
<accession>A0ABR3G4M7</accession>
<name>A0ABR3G4M7_9PEZI</name>
<gene>
    <name evidence="1" type="ORF">Q9L58_010256</name>
</gene>
<protein>
    <submittedName>
        <fullName evidence="1">Uncharacterized protein</fullName>
    </submittedName>
</protein>
<evidence type="ECO:0000313" key="1">
    <source>
        <dbReference type="EMBL" id="KAL0630892.1"/>
    </source>
</evidence>
<proteinExistence type="predicted"/>
<reference evidence="1 2" key="1">
    <citation type="submission" date="2024-02" db="EMBL/GenBank/DDBJ databases">
        <title>Discinaceae phylogenomics.</title>
        <authorList>
            <person name="Dirks A.C."/>
            <person name="James T.Y."/>
        </authorList>
    </citation>
    <scope>NUCLEOTIDE SEQUENCE [LARGE SCALE GENOMIC DNA]</scope>
    <source>
        <strain evidence="1 2">ACD0624</strain>
    </source>
</reference>
<dbReference type="Proteomes" id="UP001447188">
    <property type="component" value="Unassembled WGS sequence"/>
</dbReference>
<evidence type="ECO:0000313" key="2">
    <source>
        <dbReference type="Proteomes" id="UP001447188"/>
    </source>
</evidence>